<comment type="catalytic activity">
    <reaction evidence="4">
        <text>L-threonyl-[protein] + ATP = O-phospho-L-threonyl-[protein] + ADP + H(+)</text>
        <dbReference type="Rhea" id="RHEA:46608"/>
        <dbReference type="Rhea" id="RHEA-COMP:11060"/>
        <dbReference type="Rhea" id="RHEA-COMP:11605"/>
        <dbReference type="ChEBI" id="CHEBI:15378"/>
        <dbReference type="ChEBI" id="CHEBI:30013"/>
        <dbReference type="ChEBI" id="CHEBI:30616"/>
        <dbReference type="ChEBI" id="CHEBI:61977"/>
        <dbReference type="ChEBI" id="CHEBI:456216"/>
    </reaction>
</comment>
<evidence type="ECO:0000256" key="2">
    <source>
        <dbReference type="ARBA" id="ARBA00022840"/>
    </source>
</evidence>
<dbReference type="SMART" id="SM00220">
    <property type="entry name" value="S_TKc"/>
    <property type="match status" value="1"/>
</dbReference>
<dbReference type="AlphaFoldDB" id="A0AAW1HBN9"/>
<dbReference type="Gene3D" id="3.30.200.20">
    <property type="entry name" value="Phosphorylase Kinase, domain 1"/>
    <property type="match status" value="1"/>
</dbReference>
<dbReference type="Proteomes" id="UP001443914">
    <property type="component" value="Unassembled WGS sequence"/>
</dbReference>
<evidence type="ECO:0000313" key="8">
    <source>
        <dbReference type="Proteomes" id="UP001443914"/>
    </source>
</evidence>
<keyword evidence="2" id="KW-0067">ATP-binding</keyword>
<keyword evidence="5" id="KW-0472">Membrane</keyword>
<evidence type="ECO:0000256" key="3">
    <source>
        <dbReference type="ARBA" id="ARBA00047558"/>
    </source>
</evidence>
<dbReference type="InterPro" id="IPR008271">
    <property type="entry name" value="Ser/Thr_kinase_AS"/>
</dbReference>
<dbReference type="GO" id="GO:0004674">
    <property type="term" value="F:protein serine/threonine kinase activity"/>
    <property type="evidence" value="ECO:0007669"/>
    <property type="project" value="TreeGrafter"/>
</dbReference>
<dbReference type="GO" id="GO:0007166">
    <property type="term" value="P:cell surface receptor signaling pathway"/>
    <property type="evidence" value="ECO:0007669"/>
    <property type="project" value="InterPro"/>
</dbReference>
<dbReference type="SUPFAM" id="SSF56112">
    <property type="entry name" value="Protein kinase-like (PK-like)"/>
    <property type="match status" value="1"/>
</dbReference>
<evidence type="ECO:0000313" key="7">
    <source>
        <dbReference type="EMBL" id="KAK9673437.1"/>
    </source>
</evidence>
<proteinExistence type="predicted"/>
<dbReference type="FunFam" id="3.30.200.20:FF:001332">
    <property type="entry name" value="Wall-associated receptor kinase-like 10"/>
    <property type="match status" value="1"/>
</dbReference>
<dbReference type="PROSITE" id="PS00108">
    <property type="entry name" value="PROTEIN_KINASE_ST"/>
    <property type="match status" value="1"/>
</dbReference>
<dbReference type="EMBL" id="JBDFQZ010000012">
    <property type="protein sequence ID" value="KAK9673437.1"/>
    <property type="molecule type" value="Genomic_DNA"/>
</dbReference>
<comment type="catalytic activity">
    <reaction evidence="3">
        <text>L-seryl-[protein] + ATP = O-phospho-L-seryl-[protein] + ADP + H(+)</text>
        <dbReference type="Rhea" id="RHEA:17989"/>
        <dbReference type="Rhea" id="RHEA-COMP:9863"/>
        <dbReference type="Rhea" id="RHEA-COMP:11604"/>
        <dbReference type="ChEBI" id="CHEBI:15378"/>
        <dbReference type="ChEBI" id="CHEBI:29999"/>
        <dbReference type="ChEBI" id="CHEBI:30616"/>
        <dbReference type="ChEBI" id="CHEBI:83421"/>
        <dbReference type="ChEBI" id="CHEBI:456216"/>
    </reaction>
</comment>
<protein>
    <recommendedName>
        <fullName evidence="6">Protein kinase domain-containing protein</fullName>
    </recommendedName>
</protein>
<dbReference type="InterPro" id="IPR045274">
    <property type="entry name" value="WAK-like"/>
</dbReference>
<evidence type="ECO:0000259" key="6">
    <source>
        <dbReference type="PROSITE" id="PS50011"/>
    </source>
</evidence>
<dbReference type="InterPro" id="IPR011009">
    <property type="entry name" value="Kinase-like_dom_sf"/>
</dbReference>
<accession>A0AAW1HBN9</accession>
<dbReference type="InterPro" id="IPR000719">
    <property type="entry name" value="Prot_kinase_dom"/>
</dbReference>
<comment type="caution">
    <text evidence="7">The sequence shown here is derived from an EMBL/GenBank/DDBJ whole genome shotgun (WGS) entry which is preliminary data.</text>
</comment>
<dbReference type="Pfam" id="PF00069">
    <property type="entry name" value="Pkinase"/>
    <property type="match status" value="1"/>
</dbReference>
<organism evidence="7 8">
    <name type="scientific">Saponaria officinalis</name>
    <name type="common">Common soapwort</name>
    <name type="synonym">Lychnis saponaria</name>
    <dbReference type="NCBI Taxonomy" id="3572"/>
    <lineage>
        <taxon>Eukaryota</taxon>
        <taxon>Viridiplantae</taxon>
        <taxon>Streptophyta</taxon>
        <taxon>Embryophyta</taxon>
        <taxon>Tracheophyta</taxon>
        <taxon>Spermatophyta</taxon>
        <taxon>Magnoliopsida</taxon>
        <taxon>eudicotyledons</taxon>
        <taxon>Gunneridae</taxon>
        <taxon>Pentapetalae</taxon>
        <taxon>Caryophyllales</taxon>
        <taxon>Caryophyllaceae</taxon>
        <taxon>Caryophylleae</taxon>
        <taxon>Saponaria</taxon>
    </lineage>
</organism>
<dbReference type="GO" id="GO:0005524">
    <property type="term" value="F:ATP binding"/>
    <property type="evidence" value="ECO:0007669"/>
    <property type="project" value="UniProtKB-KW"/>
</dbReference>
<dbReference type="Gene3D" id="1.10.510.10">
    <property type="entry name" value="Transferase(Phosphotransferase) domain 1"/>
    <property type="match status" value="1"/>
</dbReference>
<feature type="domain" description="Protein kinase" evidence="6">
    <location>
        <begin position="245"/>
        <end position="419"/>
    </location>
</feature>
<dbReference type="GO" id="GO:0005886">
    <property type="term" value="C:plasma membrane"/>
    <property type="evidence" value="ECO:0007669"/>
    <property type="project" value="TreeGrafter"/>
</dbReference>
<dbReference type="PANTHER" id="PTHR27005">
    <property type="entry name" value="WALL-ASSOCIATED RECEPTOR KINASE-LIKE 21"/>
    <property type="match status" value="1"/>
</dbReference>
<reference evidence="7" key="1">
    <citation type="submission" date="2024-03" db="EMBL/GenBank/DDBJ databases">
        <title>WGS assembly of Saponaria officinalis var. Norfolk2.</title>
        <authorList>
            <person name="Jenkins J."/>
            <person name="Shu S."/>
            <person name="Grimwood J."/>
            <person name="Barry K."/>
            <person name="Goodstein D."/>
            <person name="Schmutz J."/>
            <person name="Leebens-Mack J."/>
            <person name="Osbourn A."/>
        </authorList>
    </citation>
    <scope>NUCLEOTIDE SEQUENCE [LARGE SCALE GENOMIC DNA]</scope>
    <source>
        <strain evidence="7">JIC</strain>
    </source>
</reference>
<keyword evidence="8" id="KW-1185">Reference proteome</keyword>
<gene>
    <name evidence="7" type="ORF">RND81_12G167900</name>
</gene>
<evidence type="ECO:0000256" key="4">
    <source>
        <dbReference type="ARBA" id="ARBA00047951"/>
    </source>
</evidence>
<keyword evidence="1" id="KW-0547">Nucleotide-binding</keyword>
<dbReference type="PANTHER" id="PTHR27005:SF521">
    <property type="entry name" value="WALL-ASSOCIATED RECEPTOR KINASE-LIKE 6"/>
    <property type="match status" value="1"/>
</dbReference>
<evidence type="ECO:0000256" key="5">
    <source>
        <dbReference type="SAM" id="Phobius"/>
    </source>
</evidence>
<feature type="transmembrane region" description="Helical" evidence="5">
    <location>
        <begin position="200"/>
        <end position="223"/>
    </location>
</feature>
<sequence length="419" mass="46275">MTHSTGPLPHDCRLSFLSENGTTFAQYVTNYTVILDFSETELTMTFTPLARSCNSKGEELTGCHHYGLVRAKTRTGRKVTSCVALCTEQEDLKDGTCSGVGCCEAPLPKGLQDVTSILEKIIYNTTVSSGKCGYSFLSRRSDQILPRAIDLEDPDFFSEVRRLPGVLDWFIANATCKEAQKKSATNVFAQVVFKEMEGKMAPGVGIGLGSVLFIIGGYWLFIIAKRRQEVVERAINFKKNGGLLLKQKMSSKEGGQGTVYKGMLSDGNLVAIKKSKKVGASHVGEFINEVVILSQINHRNIVKSLGCCLETEIPLLVYEYVPNGTLSGFIYDLNEDFPITWEMRQQIAIDVAGALNYLHSSWSNPIFHRDVKASNILLDAKYRAKLSDFGSSRSIAIDQTYLTTRVQGTFGYIDLSTSE</sequence>
<dbReference type="PROSITE" id="PS50011">
    <property type="entry name" value="PROTEIN_KINASE_DOM"/>
    <property type="match status" value="1"/>
</dbReference>
<keyword evidence="5" id="KW-1133">Transmembrane helix</keyword>
<evidence type="ECO:0000256" key="1">
    <source>
        <dbReference type="ARBA" id="ARBA00022741"/>
    </source>
</evidence>
<keyword evidence="5" id="KW-0812">Transmembrane</keyword>
<name>A0AAW1HBN9_SAPOF</name>